<name>A0A127F9H3_STEDE</name>
<dbReference type="Proteomes" id="UP000070250">
    <property type="component" value="Chromosome"/>
</dbReference>
<organism evidence="2 3">
    <name type="scientific">Steroidobacter denitrificans</name>
    <dbReference type="NCBI Taxonomy" id="465721"/>
    <lineage>
        <taxon>Bacteria</taxon>
        <taxon>Pseudomonadati</taxon>
        <taxon>Pseudomonadota</taxon>
        <taxon>Gammaproteobacteria</taxon>
        <taxon>Steroidobacterales</taxon>
        <taxon>Steroidobacteraceae</taxon>
        <taxon>Steroidobacter</taxon>
    </lineage>
</organism>
<dbReference type="STRING" id="465721.ACG33_03815"/>
<evidence type="ECO:0000313" key="3">
    <source>
        <dbReference type="Proteomes" id="UP000070250"/>
    </source>
</evidence>
<dbReference type="InterPro" id="IPR037401">
    <property type="entry name" value="SnoaL-like"/>
</dbReference>
<gene>
    <name evidence="2" type="ORF">ACG33_03815</name>
</gene>
<dbReference type="KEGG" id="sdf:ACG33_03815"/>
<dbReference type="InterPro" id="IPR032710">
    <property type="entry name" value="NTF2-like_dom_sf"/>
</dbReference>
<proteinExistence type="predicted"/>
<accession>A0A127F9H3</accession>
<dbReference type="AlphaFoldDB" id="A0A127F9H3"/>
<reference evidence="2 3" key="1">
    <citation type="submission" date="2015-06" db="EMBL/GenBank/DDBJ databases">
        <title>A Comprehensive Approach to Explore the Metabolic and Phylogenetic Diversity of Bacterial Steroid Degradation in the Environment: Testosterone as an Example.</title>
        <authorList>
            <person name="Yang F.-C."/>
            <person name="Chen Y.-L."/>
            <person name="Yu C.-P."/>
            <person name="Tang S.-L."/>
            <person name="Wang P.-H."/>
            <person name="Ismail W."/>
            <person name="Wang C.-H."/>
            <person name="Yang C.-Y."/>
            <person name="Chiang Y.-R."/>
        </authorList>
    </citation>
    <scope>NUCLEOTIDE SEQUENCE [LARGE SCALE GENOMIC DNA]</scope>
    <source>
        <strain evidence="2 3">DSM 18526</strain>
    </source>
</reference>
<evidence type="ECO:0000259" key="1">
    <source>
        <dbReference type="Pfam" id="PF12680"/>
    </source>
</evidence>
<dbReference type="Gene3D" id="3.10.450.50">
    <property type="match status" value="1"/>
</dbReference>
<keyword evidence="3" id="KW-1185">Reference proteome</keyword>
<sequence length="121" mass="13208">MAGKKAQWLELFDENAVVHDPVGTSPHDPNGVGFRGKEEIARFWDLMIGKGNLVIAPVKRLPCGENIAAVAMTATNILDELKTYIDMVGIYEVNASGKIISLKVYWDINALRRQLAQAGAA</sequence>
<dbReference type="SUPFAM" id="SSF54427">
    <property type="entry name" value="NTF2-like"/>
    <property type="match status" value="1"/>
</dbReference>
<dbReference type="Pfam" id="PF12680">
    <property type="entry name" value="SnoaL_2"/>
    <property type="match status" value="1"/>
</dbReference>
<feature type="domain" description="SnoaL-like" evidence="1">
    <location>
        <begin position="3"/>
        <end position="100"/>
    </location>
</feature>
<evidence type="ECO:0000313" key="2">
    <source>
        <dbReference type="EMBL" id="AMN46245.1"/>
    </source>
</evidence>
<dbReference type="EMBL" id="CP011971">
    <property type="protein sequence ID" value="AMN46245.1"/>
    <property type="molecule type" value="Genomic_DNA"/>
</dbReference>
<protein>
    <recommendedName>
        <fullName evidence="1">SnoaL-like domain-containing protein</fullName>
    </recommendedName>
</protein>